<keyword evidence="4" id="KW-0418">Kinase</keyword>
<keyword evidence="5" id="KW-1185">Reference proteome</keyword>
<dbReference type="PANTHER" id="PTHR43173">
    <property type="entry name" value="ABC1 FAMILY PROTEIN"/>
    <property type="match status" value="1"/>
</dbReference>
<feature type="domain" description="Beta-lactamase-related" evidence="2">
    <location>
        <begin position="570"/>
        <end position="913"/>
    </location>
</feature>
<proteinExistence type="predicted"/>
<evidence type="ECO:0000259" key="2">
    <source>
        <dbReference type="Pfam" id="PF00144"/>
    </source>
</evidence>
<gene>
    <name evidence="4" type="ORF">HKI87_05g39630</name>
</gene>
<dbReference type="SUPFAM" id="SSF56601">
    <property type="entry name" value="beta-lactamase/transpeptidase-like"/>
    <property type="match status" value="1"/>
</dbReference>
<evidence type="ECO:0000313" key="4">
    <source>
        <dbReference type="EMBL" id="WZN62426.1"/>
    </source>
</evidence>
<evidence type="ECO:0000256" key="1">
    <source>
        <dbReference type="SAM" id="MobiDB-lite"/>
    </source>
</evidence>
<organism evidence="4 5">
    <name type="scientific">Chloropicon roscoffensis</name>
    <dbReference type="NCBI Taxonomy" id="1461544"/>
    <lineage>
        <taxon>Eukaryota</taxon>
        <taxon>Viridiplantae</taxon>
        <taxon>Chlorophyta</taxon>
        <taxon>Chloropicophyceae</taxon>
        <taxon>Chloropicales</taxon>
        <taxon>Chloropicaceae</taxon>
        <taxon>Chloropicon</taxon>
    </lineage>
</organism>
<dbReference type="InterPro" id="IPR011009">
    <property type="entry name" value="Kinase-like_dom_sf"/>
</dbReference>
<dbReference type="SUPFAM" id="SSF56112">
    <property type="entry name" value="Protein kinase-like (PK-like)"/>
    <property type="match status" value="1"/>
</dbReference>
<feature type="region of interest" description="Disordered" evidence="1">
    <location>
        <begin position="457"/>
        <end position="496"/>
    </location>
</feature>
<dbReference type="AlphaFoldDB" id="A0AAX4P8S4"/>
<dbReference type="Pfam" id="PF00144">
    <property type="entry name" value="Beta-lactamase"/>
    <property type="match status" value="1"/>
</dbReference>
<dbReference type="GO" id="GO:0016301">
    <property type="term" value="F:kinase activity"/>
    <property type="evidence" value="ECO:0007669"/>
    <property type="project" value="UniProtKB-KW"/>
</dbReference>
<dbReference type="InterPro" id="IPR004147">
    <property type="entry name" value="ABC1_dom"/>
</dbReference>
<dbReference type="EMBL" id="CP151505">
    <property type="protein sequence ID" value="WZN62426.1"/>
    <property type="molecule type" value="Genomic_DNA"/>
</dbReference>
<dbReference type="InterPro" id="IPR012338">
    <property type="entry name" value="Beta-lactam/transpept-like"/>
</dbReference>
<dbReference type="InterPro" id="IPR001466">
    <property type="entry name" value="Beta-lactam-related"/>
</dbReference>
<dbReference type="CDD" id="cd05121">
    <property type="entry name" value="ABC1_ADCK3-like"/>
    <property type="match status" value="1"/>
</dbReference>
<dbReference type="Gene3D" id="3.40.710.10">
    <property type="entry name" value="DD-peptidase/beta-lactamase superfamily"/>
    <property type="match status" value="1"/>
</dbReference>
<dbReference type="InterPro" id="IPR051130">
    <property type="entry name" value="Mito_struct-func_regulator"/>
</dbReference>
<dbReference type="Gene3D" id="1.10.510.10">
    <property type="entry name" value="Transferase(Phosphotransferase) domain 1"/>
    <property type="match status" value="1"/>
</dbReference>
<evidence type="ECO:0000313" key="5">
    <source>
        <dbReference type="Proteomes" id="UP001472866"/>
    </source>
</evidence>
<reference evidence="4 5" key="1">
    <citation type="submission" date="2024-03" db="EMBL/GenBank/DDBJ databases">
        <title>Complete genome sequence of the green alga Chloropicon roscoffensis RCC1871.</title>
        <authorList>
            <person name="Lemieux C."/>
            <person name="Pombert J.-F."/>
            <person name="Otis C."/>
            <person name="Turmel M."/>
        </authorList>
    </citation>
    <scope>NUCLEOTIDE SEQUENCE [LARGE SCALE GENOMIC DNA]</scope>
    <source>
        <strain evidence="4 5">RCC1871</strain>
    </source>
</reference>
<dbReference type="Pfam" id="PF03109">
    <property type="entry name" value="ABC1"/>
    <property type="match status" value="1"/>
</dbReference>
<name>A0AAX4P8S4_9CHLO</name>
<sequence length="935" mass="102395">MMGLRQRAAGLCGRGRQASRPNAVLRPASGARRENTRSARSASGTTEPLSGPQASTSVVGSSVMAEERTGLLSSVLRAYKVYRLALLVWLDYRKCRKSAEKRKRELGLDPLDPNADDHPEVDGIWRACHGRNASLLLEQIVSLRGLWIKAGQFISSRPDIVPFEYVSALSELQDSVPARPWSEVEFTLANELGSDWRVEFSNVDESPLSTASIAQVHVAALKDGRKVALKVMHRGIRRRMRQDLQNLRVLTRALAYFEPDQDYRKIVEEWAPAVKMELDLRREAENLRFCEARMREAGVRVKIPLPVEQDGGLGSTRGVLCMEFCEGFSPKDTRRMDEAGVDKDLFMRRLVSCFARQIHVDGFYHADPHPGNILVSTAEEDDDASVPVLLDFGLVKTFPSEEMKRAFSKCVYSSYSLNLDELANSFVEMGLLINDGAKDPFRDMNAMRMLFSPTPKSRLKERRAAIRERRKREKEEEEEEEEERAGRRTAAAAKPKKPVHAWPSELVFFLRVTGLLKGLCSSLDLEFPYLQVMASEAVGTVREGVPEPERAVGLFCPGVGVGTRMEQAVRSEVEALSREGRVTGMSVSVMRGGEVLANVAAGTLSDTNPRPVTQDTVFNVFSATKSLLASSVHLLVQRGECALDDPVCRHWPEFAQGGKEGVTVGDLVGHRAGLSQSMPSLRKSLSPILDFSEMVDYVAACEPDEMVGKFAYHAISYCWLVGGLVRGITGRTLQDFLRSEFLSPLGLEDSVFVDGVPESVLRQGKVASVSNPIQMRQTGTVVTPQGPGFANPTVFNLPSLRKASIPSANSHMSAEGLCRLLSGTFGGGGILEEASLHTILNSAAKAGASSQENSSMSRRHGLGLQVFTFRDLKTREEVPAVGHLGFGGSAGIYIPAKGVAVAVVLNALEFGREASSVRIIRAIGRELGLEPVLGA</sequence>
<feature type="region of interest" description="Disordered" evidence="1">
    <location>
        <begin position="1"/>
        <end position="61"/>
    </location>
</feature>
<feature type="domain" description="ABC1 atypical kinase-like" evidence="3">
    <location>
        <begin position="172"/>
        <end position="424"/>
    </location>
</feature>
<accession>A0AAX4P8S4</accession>
<protein>
    <submittedName>
        <fullName evidence="4">Protein kinase</fullName>
    </submittedName>
</protein>
<keyword evidence="4" id="KW-0808">Transferase</keyword>
<dbReference type="Proteomes" id="UP001472866">
    <property type="component" value="Chromosome 05"/>
</dbReference>
<feature type="compositionally biased region" description="Polar residues" evidence="1">
    <location>
        <begin position="38"/>
        <end position="60"/>
    </location>
</feature>
<evidence type="ECO:0000259" key="3">
    <source>
        <dbReference type="Pfam" id="PF03109"/>
    </source>
</evidence>
<dbReference type="PANTHER" id="PTHR43173:SF3">
    <property type="entry name" value="ABC1 FAMILY PROTEIN"/>
    <property type="match status" value="1"/>
</dbReference>